<dbReference type="GO" id="GO:0004803">
    <property type="term" value="F:transposase activity"/>
    <property type="evidence" value="ECO:0007669"/>
    <property type="project" value="InterPro"/>
</dbReference>
<proteinExistence type="predicted"/>
<dbReference type="AlphaFoldDB" id="A0A5C1QL24"/>
<name>A0A5C1QL24_9SPIO</name>
<dbReference type="InterPro" id="IPR052546">
    <property type="entry name" value="Transposase_8_domain"/>
</dbReference>
<dbReference type="EMBL" id="CP036150">
    <property type="protein sequence ID" value="QEN07236.1"/>
    <property type="molecule type" value="Genomic_DNA"/>
</dbReference>
<keyword evidence="1" id="KW-0175">Coiled coil</keyword>
<sequence>MEADMKKRFTEEQIVRILGEQKLGKKIKDIAREYGISENTFYIWKKKYGDMSSKEIARLKQLEQENENLKKLVANLSLDNMAQKEIIKKFCDPE</sequence>
<dbReference type="Gene3D" id="1.10.10.60">
    <property type="entry name" value="Homeodomain-like"/>
    <property type="match status" value="1"/>
</dbReference>
<dbReference type="Pfam" id="PF01527">
    <property type="entry name" value="HTH_Tnp_1"/>
    <property type="match status" value="1"/>
</dbReference>
<organism evidence="2 3">
    <name type="scientific">Oceanispirochaeta crateris</name>
    <dbReference type="NCBI Taxonomy" id="2518645"/>
    <lineage>
        <taxon>Bacteria</taxon>
        <taxon>Pseudomonadati</taxon>
        <taxon>Spirochaetota</taxon>
        <taxon>Spirochaetia</taxon>
        <taxon>Spirochaetales</taxon>
        <taxon>Spirochaetaceae</taxon>
        <taxon>Oceanispirochaeta</taxon>
    </lineage>
</organism>
<feature type="coiled-coil region" evidence="1">
    <location>
        <begin position="52"/>
        <end position="79"/>
    </location>
</feature>
<evidence type="ECO:0000313" key="3">
    <source>
        <dbReference type="Proteomes" id="UP000324209"/>
    </source>
</evidence>
<dbReference type="PANTHER" id="PTHR33609">
    <property type="entry name" value="LOW CALCIUM RESPONSE LOCUS PROTEIN S"/>
    <property type="match status" value="1"/>
</dbReference>
<reference evidence="2 3" key="1">
    <citation type="submission" date="2019-02" db="EMBL/GenBank/DDBJ databases">
        <title>Complete Genome Sequence and Methylome Analysis of free living Spirochaetas.</title>
        <authorList>
            <person name="Fomenkov A."/>
            <person name="Dubinina G."/>
            <person name="Leshcheva N."/>
            <person name="Mikheeva N."/>
            <person name="Grabovich M."/>
            <person name="Vincze T."/>
            <person name="Roberts R.J."/>
        </authorList>
    </citation>
    <scope>NUCLEOTIDE SEQUENCE [LARGE SCALE GENOMIC DNA]</scope>
    <source>
        <strain evidence="2 3">K2</strain>
    </source>
</reference>
<dbReference type="GO" id="GO:0003677">
    <property type="term" value="F:DNA binding"/>
    <property type="evidence" value="ECO:0007669"/>
    <property type="project" value="InterPro"/>
</dbReference>
<keyword evidence="3" id="KW-1185">Reference proteome</keyword>
<dbReference type="SUPFAM" id="SSF46689">
    <property type="entry name" value="Homeodomain-like"/>
    <property type="match status" value="1"/>
</dbReference>
<accession>A0A5C1QL24</accession>
<evidence type="ECO:0000313" key="2">
    <source>
        <dbReference type="EMBL" id="QEN07236.1"/>
    </source>
</evidence>
<dbReference type="InterPro" id="IPR002514">
    <property type="entry name" value="Transposase_8"/>
</dbReference>
<dbReference type="OrthoDB" id="9774685at2"/>
<dbReference type="PANTHER" id="PTHR33609:SF1">
    <property type="entry name" value="TRANSPOSASE"/>
    <property type="match status" value="1"/>
</dbReference>
<evidence type="ECO:0000256" key="1">
    <source>
        <dbReference type="SAM" id="Coils"/>
    </source>
</evidence>
<dbReference type="GO" id="GO:0006313">
    <property type="term" value="P:DNA transposition"/>
    <property type="evidence" value="ECO:0007669"/>
    <property type="project" value="InterPro"/>
</dbReference>
<dbReference type="InterPro" id="IPR009057">
    <property type="entry name" value="Homeodomain-like_sf"/>
</dbReference>
<dbReference type="Proteomes" id="UP000324209">
    <property type="component" value="Chromosome"/>
</dbReference>
<protein>
    <submittedName>
        <fullName evidence="2">Transposase</fullName>
    </submittedName>
</protein>
<gene>
    <name evidence="2" type="ORF">EXM22_04260</name>
</gene>
<dbReference type="KEGG" id="ock:EXM22_04260"/>